<sequence>MDVPNTSPPAAPPSVSCPPVRCSTRVRTAPSYLCDYHCYCALFTLHEPRNFREASSNPNWKRVMKDELDALDKTHTWDIVDLPSEKSKVGCKWVYKIKTQADGTIDRYLSQTKYASDLLSRAGLTDNKTVDTLLENNVRINTSDGEPLSDPTLYRQLVGSLIYLTDTRPDISHAMHIVSQFMSAPRSIHYATALRILRYVKGFHGLHFSSRSSLTLRAYSDADWVDDPTNRRSTTGYCFFLGNSLISWRSKKQFVVARSSTEAEYHALADATSKLLWLRWLIQDLGIDSPFIVLHCDNHSAIQIAHNDVFHKRTKYIENDYYFIHHHLQQGVLHLVPVRSIYQPADLFTKTHPTNRFRDLLSKLKLVSSLPP</sequence>
<keyword evidence="2" id="KW-1185">Reference proteome</keyword>
<dbReference type="AlphaFoldDB" id="A0A7J0F2N9"/>
<comment type="caution">
    <text evidence="1">The sequence shown here is derived from an EMBL/GenBank/DDBJ whole genome shotgun (WGS) entry which is preliminary data.</text>
</comment>
<protein>
    <submittedName>
        <fullName evidence="1">Uncharacterized protein</fullName>
    </submittedName>
</protein>
<evidence type="ECO:0000313" key="2">
    <source>
        <dbReference type="Proteomes" id="UP000585474"/>
    </source>
</evidence>
<dbReference type="PANTHER" id="PTHR11439">
    <property type="entry name" value="GAG-POL-RELATED RETROTRANSPOSON"/>
    <property type="match status" value="1"/>
</dbReference>
<gene>
    <name evidence="1" type="ORF">Acr_08g0013480</name>
</gene>
<proteinExistence type="predicted"/>
<reference evidence="1 2" key="1">
    <citation type="submission" date="2019-07" db="EMBL/GenBank/DDBJ databases">
        <title>De Novo Assembly of kiwifruit Actinidia rufa.</title>
        <authorList>
            <person name="Sugita-Konishi S."/>
            <person name="Sato K."/>
            <person name="Mori E."/>
            <person name="Abe Y."/>
            <person name="Kisaki G."/>
            <person name="Hamano K."/>
            <person name="Suezawa K."/>
            <person name="Otani M."/>
            <person name="Fukuda T."/>
            <person name="Manabe T."/>
            <person name="Gomi K."/>
            <person name="Tabuchi M."/>
            <person name="Akimitsu K."/>
            <person name="Kataoka I."/>
        </authorList>
    </citation>
    <scope>NUCLEOTIDE SEQUENCE [LARGE SCALE GENOMIC DNA]</scope>
    <source>
        <strain evidence="2">cv. Fuchu</strain>
    </source>
</reference>
<name>A0A7J0F2N9_9ERIC</name>
<accession>A0A7J0F2N9</accession>
<dbReference type="OrthoDB" id="2012657at2759"/>
<dbReference type="InterPro" id="IPR043502">
    <property type="entry name" value="DNA/RNA_pol_sf"/>
</dbReference>
<dbReference type="SUPFAM" id="SSF56672">
    <property type="entry name" value="DNA/RNA polymerases"/>
    <property type="match status" value="1"/>
</dbReference>
<organism evidence="1 2">
    <name type="scientific">Actinidia rufa</name>
    <dbReference type="NCBI Taxonomy" id="165716"/>
    <lineage>
        <taxon>Eukaryota</taxon>
        <taxon>Viridiplantae</taxon>
        <taxon>Streptophyta</taxon>
        <taxon>Embryophyta</taxon>
        <taxon>Tracheophyta</taxon>
        <taxon>Spermatophyta</taxon>
        <taxon>Magnoliopsida</taxon>
        <taxon>eudicotyledons</taxon>
        <taxon>Gunneridae</taxon>
        <taxon>Pentapetalae</taxon>
        <taxon>asterids</taxon>
        <taxon>Ericales</taxon>
        <taxon>Actinidiaceae</taxon>
        <taxon>Actinidia</taxon>
    </lineage>
</organism>
<dbReference type="PANTHER" id="PTHR11439:SF461">
    <property type="entry name" value="OS10G0432200 PROTEIN"/>
    <property type="match status" value="1"/>
</dbReference>
<dbReference type="CDD" id="cd09272">
    <property type="entry name" value="RNase_HI_RT_Ty1"/>
    <property type="match status" value="1"/>
</dbReference>
<evidence type="ECO:0000313" key="1">
    <source>
        <dbReference type="EMBL" id="GFY92952.1"/>
    </source>
</evidence>
<dbReference type="EMBL" id="BJWL01000008">
    <property type="protein sequence ID" value="GFY92952.1"/>
    <property type="molecule type" value="Genomic_DNA"/>
</dbReference>
<dbReference type="Proteomes" id="UP000585474">
    <property type="component" value="Unassembled WGS sequence"/>
</dbReference>